<dbReference type="AlphaFoldDB" id="A0A0V1MPK6"/>
<comment type="caution">
    <text evidence="1">The sequence shown here is derived from an EMBL/GenBank/DDBJ whole genome shotgun (WGS) entry which is preliminary data.</text>
</comment>
<evidence type="ECO:0000313" key="2">
    <source>
        <dbReference type="Proteomes" id="UP000054843"/>
    </source>
</evidence>
<protein>
    <submittedName>
        <fullName evidence="1">Uncharacterized protein</fullName>
    </submittedName>
</protein>
<dbReference type="EMBL" id="JYDO01000059">
    <property type="protein sequence ID" value="KRZ73735.1"/>
    <property type="molecule type" value="Genomic_DNA"/>
</dbReference>
<organism evidence="1 2">
    <name type="scientific">Trichinella papuae</name>
    <dbReference type="NCBI Taxonomy" id="268474"/>
    <lineage>
        <taxon>Eukaryota</taxon>
        <taxon>Metazoa</taxon>
        <taxon>Ecdysozoa</taxon>
        <taxon>Nematoda</taxon>
        <taxon>Enoplea</taxon>
        <taxon>Dorylaimia</taxon>
        <taxon>Trichinellida</taxon>
        <taxon>Trichinellidae</taxon>
        <taxon>Trichinella</taxon>
    </lineage>
</organism>
<accession>A0A0V1MPK6</accession>
<dbReference type="Proteomes" id="UP000054843">
    <property type="component" value="Unassembled WGS sequence"/>
</dbReference>
<sequence>MNLFEKLDMTICHRQFLTLVQSRYLLVKRYFNYEHIAPYNDAGHQKTFKKQQLKVFSWEFLPQIECILQPIFRWAKLMSRKGSTKLKFMETRWQLN</sequence>
<evidence type="ECO:0000313" key="1">
    <source>
        <dbReference type="EMBL" id="KRZ73735.1"/>
    </source>
</evidence>
<name>A0A0V1MPK6_9BILA</name>
<gene>
    <name evidence="1" type="ORF">T10_12403</name>
</gene>
<proteinExistence type="predicted"/>
<keyword evidence="2" id="KW-1185">Reference proteome</keyword>
<reference evidence="1 2" key="1">
    <citation type="submission" date="2015-01" db="EMBL/GenBank/DDBJ databases">
        <title>Evolution of Trichinella species and genotypes.</title>
        <authorList>
            <person name="Korhonen P.K."/>
            <person name="Edoardo P."/>
            <person name="Giuseppe L.R."/>
            <person name="Gasser R.B."/>
        </authorList>
    </citation>
    <scope>NUCLEOTIDE SEQUENCE [LARGE SCALE GENOMIC DNA]</scope>
    <source>
        <strain evidence="1">ISS1980</strain>
    </source>
</reference>